<gene>
    <name evidence="1" type="ORF">BN77_p10599</name>
</gene>
<dbReference type="Proteomes" id="UP000009319">
    <property type="component" value="Unassembled WGS sequence"/>
</dbReference>
<comment type="caution">
    <text evidence="1">The sequence shown here is derived from an EMBL/GenBank/DDBJ whole genome shotgun (WGS) entry which is preliminary data.</text>
</comment>
<dbReference type="RefSeq" id="WP_007536520.1">
    <property type="nucleotide sequence ID" value="NZ_HF536773.1"/>
</dbReference>
<dbReference type="AlphaFoldDB" id="K0Q496"/>
<keyword evidence="2" id="KW-1185">Reference proteome</keyword>
<organism evidence="1 2">
    <name type="scientific">Rhizobium mesoamericanum STM3625</name>
    <dbReference type="NCBI Taxonomy" id="1211777"/>
    <lineage>
        <taxon>Bacteria</taxon>
        <taxon>Pseudomonadati</taxon>
        <taxon>Pseudomonadota</taxon>
        <taxon>Alphaproteobacteria</taxon>
        <taxon>Hyphomicrobiales</taxon>
        <taxon>Rhizobiaceae</taxon>
        <taxon>Rhizobium/Agrobacterium group</taxon>
        <taxon>Rhizobium</taxon>
    </lineage>
</organism>
<reference evidence="1 2" key="1">
    <citation type="journal article" date="2013" name="Genome Announc.">
        <title>Draft Genome Sequence of Rhizobium mesoamericanum STM3625, a Nitrogen-Fixing Symbiont of Mimosa pudica Isolated in French Guiana (South America).</title>
        <authorList>
            <person name="Moulin L."/>
            <person name="Mornico D."/>
            <person name="Melkonian R."/>
            <person name="Klonowska A."/>
        </authorList>
    </citation>
    <scope>NUCLEOTIDE SEQUENCE [LARGE SCALE GENOMIC DNA]</scope>
    <source>
        <strain evidence="1 2">STM3625</strain>
    </source>
</reference>
<dbReference type="eggNOG" id="ENOG50301QD">
    <property type="taxonomic scope" value="Bacteria"/>
</dbReference>
<evidence type="ECO:0000313" key="1">
    <source>
        <dbReference type="EMBL" id="CCM79337.1"/>
    </source>
</evidence>
<evidence type="ECO:0000313" key="2">
    <source>
        <dbReference type="Proteomes" id="UP000009319"/>
    </source>
</evidence>
<dbReference type="STRING" id="1211777.BN77_p10599"/>
<proteinExistence type="predicted"/>
<name>K0Q496_9HYPH</name>
<protein>
    <submittedName>
        <fullName evidence="1">Uncharacterized protein</fullName>
    </submittedName>
</protein>
<dbReference type="HOGENOM" id="CLU_211631_0_0_5"/>
<sequence>MTVLVIAAIAYLGFALVLVYAIDNLVALFFPDARSAVSLNFPTFEKMMAASRKFYRR</sequence>
<dbReference type="EMBL" id="CANI01000043">
    <property type="protein sequence ID" value="CCM79337.1"/>
    <property type="molecule type" value="Genomic_DNA"/>
</dbReference>
<accession>K0Q496</accession>